<dbReference type="EMBL" id="LAZR01031680">
    <property type="protein sequence ID" value="KKL53024.1"/>
    <property type="molecule type" value="Genomic_DNA"/>
</dbReference>
<dbReference type="FunFam" id="3.40.50.300:FF:000640">
    <property type="entry name" value="MoxR family ATPase"/>
    <property type="match status" value="1"/>
</dbReference>
<dbReference type="GO" id="GO:0005524">
    <property type="term" value="F:ATP binding"/>
    <property type="evidence" value="ECO:0007669"/>
    <property type="project" value="UniProtKB-KW"/>
</dbReference>
<dbReference type="AlphaFoldDB" id="A0A0F9CUW2"/>
<evidence type="ECO:0000259" key="3">
    <source>
        <dbReference type="SMART" id="SM00382"/>
    </source>
</evidence>
<organism evidence="4">
    <name type="scientific">marine sediment metagenome</name>
    <dbReference type="NCBI Taxonomy" id="412755"/>
    <lineage>
        <taxon>unclassified sequences</taxon>
        <taxon>metagenomes</taxon>
        <taxon>ecological metagenomes</taxon>
    </lineage>
</organism>
<dbReference type="PIRSF" id="PIRSF002849">
    <property type="entry name" value="AAA_ATPase_chaperone_MoxR_prd"/>
    <property type="match status" value="1"/>
</dbReference>
<name>A0A0F9CUW2_9ZZZZ</name>
<dbReference type="Gene3D" id="1.10.8.80">
    <property type="entry name" value="Magnesium chelatase subunit I, C-Terminal domain"/>
    <property type="match status" value="1"/>
</dbReference>
<evidence type="ECO:0000256" key="2">
    <source>
        <dbReference type="ARBA" id="ARBA00022840"/>
    </source>
</evidence>
<dbReference type="GO" id="GO:0016887">
    <property type="term" value="F:ATP hydrolysis activity"/>
    <property type="evidence" value="ECO:0007669"/>
    <property type="project" value="InterPro"/>
</dbReference>
<dbReference type="InterPro" id="IPR011703">
    <property type="entry name" value="ATPase_AAA-3"/>
</dbReference>
<dbReference type="InterPro" id="IPR027417">
    <property type="entry name" value="P-loop_NTPase"/>
</dbReference>
<protein>
    <recommendedName>
        <fullName evidence="3">AAA+ ATPase domain-containing protein</fullName>
    </recommendedName>
</protein>
<keyword evidence="2" id="KW-0067">ATP-binding</keyword>
<dbReference type="InterPro" id="IPR050764">
    <property type="entry name" value="CbbQ/NirQ/NorQ/GpvN"/>
</dbReference>
<dbReference type="SMART" id="SM00382">
    <property type="entry name" value="AAA"/>
    <property type="match status" value="1"/>
</dbReference>
<keyword evidence="1" id="KW-0547">Nucleotide-binding</keyword>
<feature type="domain" description="AAA+ ATPase" evidence="3">
    <location>
        <begin position="46"/>
        <end position="191"/>
    </location>
</feature>
<dbReference type="PANTHER" id="PTHR42759">
    <property type="entry name" value="MOXR FAMILY PROTEIN"/>
    <property type="match status" value="1"/>
</dbReference>
<evidence type="ECO:0000313" key="4">
    <source>
        <dbReference type="EMBL" id="KKL53024.1"/>
    </source>
</evidence>
<dbReference type="Pfam" id="PF07726">
    <property type="entry name" value="AAA_3"/>
    <property type="match status" value="1"/>
</dbReference>
<comment type="caution">
    <text evidence="4">The sequence shown here is derived from an EMBL/GenBank/DDBJ whole genome shotgun (WGS) entry which is preliminary data.</text>
</comment>
<sequence>MAEDQAQVEQLCREFRATFTKLKEEIGKVIVGHERIVEDVLIALFSGGHVLLEGVPGLGKTLLVRTLSSALSLTFGRIQFTPDLMPADIIGTNIVMEDKATGARHFQFQRGPIFGQIILADEINRATPKTQSAMLEAMQEHTVTSGGTVHKLPEPFLVLATQNPIEQEGTYPLPEAQLDRFFFKLIVPYSSREELGAILDRTTAGHDPKAEPVLDAREILDAQALVRRVVVAPHVQDYAIRLVLATHPQGEFATEMANKYVRFGASPRGVQAVVLAG</sequence>
<evidence type="ECO:0000256" key="1">
    <source>
        <dbReference type="ARBA" id="ARBA00022741"/>
    </source>
</evidence>
<dbReference type="Gene3D" id="3.40.50.300">
    <property type="entry name" value="P-loop containing nucleotide triphosphate hydrolases"/>
    <property type="match status" value="1"/>
</dbReference>
<dbReference type="SUPFAM" id="SSF52540">
    <property type="entry name" value="P-loop containing nucleoside triphosphate hydrolases"/>
    <property type="match status" value="1"/>
</dbReference>
<proteinExistence type="predicted"/>
<feature type="non-terminal residue" evidence="4">
    <location>
        <position position="277"/>
    </location>
</feature>
<dbReference type="InterPro" id="IPR003593">
    <property type="entry name" value="AAA+_ATPase"/>
</dbReference>
<gene>
    <name evidence="4" type="ORF">LCGC14_2279590</name>
</gene>
<dbReference type="PANTHER" id="PTHR42759:SF1">
    <property type="entry name" value="MAGNESIUM-CHELATASE SUBUNIT CHLD"/>
    <property type="match status" value="1"/>
</dbReference>
<accession>A0A0F9CUW2</accession>
<reference evidence="4" key="1">
    <citation type="journal article" date="2015" name="Nature">
        <title>Complex archaea that bridge the gap between prokaryotes and eukaryotes.</title>
        <authorList>
            <person name="Spang A."/>
            <person name="Saw J.H."/>
            <person name="Jorgensen S.L."/>
            <person name="Zaremba-Niedzwiedzka K."/>
            <person name="Martijn J."/>
            <person name="Lind A.E."/>
            <person name="van Eijk R."/>
            <person name="Schleper C."/>
            <person name="Guy L."/>
            <person name="Ettema T.J."/>
        </authorList>
    </citation>
    <scope>NUCLEOTIDE SEQUENCE</scope>
</reference>